<proteinExistence type="predicted"/>
<accession>N8P4I8</accession>
<dbReference type="CDD" id="cd04301">
    <property type="entry name" value="NAT_SF"/>
    <property type="match status" value="1"/>
</dbReference>
<dbReference type="Proteomes" id="UP000013086">
    <property type="component" value="Unassembled WGS sequence"/>
</dbReference>
<evidence type="ECO:0000313" key="2">
    <source>
        <dbReference type="EMBL" id="ENU21310.1"/>
    </source>
</evidence>
<dbReference type="PATRIC" id="fig|1217715.3.peg.144"/>
<dbReference type="SUPFAM" id="SSF55729">
    <property type="entry name" value="Acyl-CoA N-acyltransferases (Nat)"/>
    <property type="match status" value="1"/>
</dbReference>
<dbReference type="InterPro" id="IPR000182">
    <property type="entry name" value="GNAT_dom"/>
</dbReference>
<organism evidence="2 3">
    <name type="scientific">Acinetobacter bohemicus ANC 3994</name>
    <dbReference type="NCBI Taxonomy" id="1217715"/>
    <lineage>
        <taxon>Bacteria</taxon>
        <taxon>Pseudomonadati</taxon>
        <taxon>Pseudomonadota</taxon>
        <taxon>Gammaproteobacteria</taxon>
        <taxon>Moraxellales</taxon>
        <taxon>Moraxellaceae</taxon>
        <taxon>Acinetobacter</taxon>
    </lineage>
</organism>
<dbReference type="InterPro" id="IPR016181">
    <property type="entry name" value="Acyl_CoA_acyltransferase"/>
</dbReference>
<dbReference type="AlphaFoldDB" id="N8P4I8"/>
<reference evidence="2 3" key="1">
    <citation type="submission" date="2013-02" db="EMBL/GenBank/DDBJ databases">
        <title>The Genome Sequence of Acinetobacter sp. ANC 3994.</title>
        <authorList>
            <consortium name="The Broad Institute Genome Sequencing Platform"/>
            <consortium name="The Broad Institute Genome Sequencing Center for Infectious Disease"/>
            <person name="Cerqueira G."/>
            <person name="Feldgarden M."/>
            <person name="Courvalin P."/>
            <person name="Perichon B."/>
            <person name="Grillot-Courvalin C."/>
            <person name="Clermont D."/>
            <person name="Rocha E."/>
            <person name="Yoon E.-J."/>
            <person name="Nemec A."/>
            <person name="Walker B."/>
            <person name="Young S.K."/>
            <person name="Zeng Q."/>
            <person name="Gargeya S."/>
            <person name="Fitzgerald M."/>
            <person name="Haas B."/>
            <person name="Abouelleil A."/>
            <person name="Alvarado L."/>
            <person name="Arachchi H.M."/>
            <person name="Berlin A.M."/>
            <person name="Chapman S.B."/>
            <person name="Dewar J."/>
            <person name="Goldberg J."/>
            <person name="Griggs A."/>
            <person name="Gujja S."/>
            <person name="Hansen M."/>
            <person name="Howarth C."/>
            <person name="Imamovic A."/>
            <person name="Larimer J."/>
            <person name="McCowan C."/>
            <person name="Murphy C."/>
            <person name="Neiman D."/>
            <person name="Pearson M."/>
            <person name="Priest M."/>
            <person name="Roberts A."/>
            <person name="Saif S."/>
            <person name="Shea T."/>
            <person name="Sisk P."/>
            <person name="Sykes S."/>
            <person name="Wortman J."/>
            <person name="Nusbaum C."/>
            <person name="Birren B."/>
        </authorList>
    </citation>
    <scope>NUCLEOTIDE SEQUENCE [LARGE SCALE GENOMIC DNA]</scope>
    <source>
        <strain evidence="2 3">ANC 3994</strain>
    </source>
</reference>
<dbReference type="GO" id="GO:0016747">
    <property type="term" value="F:acyltransferase activity, transferring groups other than amino-acyl groups"/>
    <property type="evidence" value="ECO:0007669"/>
    <property type="project" value="InterPro"/>
</dbReference>
<dbReference type="PROSITE" id="PS51186">
    <property type="entry name" value="GNAT"/>
    <property type="match status" value="1"/>
</dbReference>
<dbReference type="Pfam" id="PF00583">
    <property type="entry name" value="Acetyltransf_1"/>
    <property type="match status" value="1"/>
</dbReference>
<dbReference type="RefSeq" id="WP_004650324.1">
    <property type="nucleotide sequence ID" value="NZ_KB849171.1"/>
</dbReference>
<feature type="domain" description="N-acetyltransferase" evidence="1">
    <location>
        <begin position="1"/>
        <end position="158"/>
    </location>
</feature>
<sequence length="188" mass="21365">MLRNAGISDLSFMHKLILIGSQKGHFNPEFNLNQLANESLKKNLRSILNDQKRLDADLKASAFITEHNGKPIAFMILSKTQGNATEIWMMGTDPQYQGKGIASSSLDKILNKFKTNNSVVLAKCHPASEVMLRLLIKKGFEILKTGESGISLLAYNFPSPSKKPRSWSRLFKFRIRDFMLNNYLFIHY</sequence>
<name>N8P4I8_9GAMM</name>
<dbReference type="HOGENOM" id="CLU_1438216_0_0_6"/>
<evidence type="ECO:0000259" key="1">
    <source>
        <dbReference type="PROSITE" id="PS51186"/>
    </source>
</evidence>
<dbReference type="OrthoDB" id="9789605at2"/>
<protein>
    <recommendedName>
        <fullName evidence="1">N-acetyltransferase domain-containing protein</fullName>
    </recommendedName>
</protein>
<comment type="caution">
    <text evidence="2">The sequence shown here is derived from an EMBL/GenBank/DDBJ whole genome shotgun (WGS) entry which is preliminary data.</text>
</comment>
<dbReference type="EMBL" id="APOH01000004">
    <property type="protein sequence ID" value="ENU21310.1"/>
    <property type="molecule type" value="Genomic_DNA"/>
</dbReference>
<evidence type="ECO:0000313" key="3">
    <source>
        <dbReference type="Proteomes" id="UP000013086"/>
    </source>
</evidence>
<dbReference type="Gene3D" id="3.40.630.30">
    <property type="match status" value="1"/>
</dbReference>
<gene>
    <name evidence="2" type="ORF">F994_00154</name>
</gene>